<dbReference type="AlphaFoldDB" id="A0A9W8X9L9"/>
<dbReference type="InterPro" id="IPR008814">
    <property type="entry name" value="Swp1"/>
</dbReference>
<dbReference type="GO" id="GO:0006487">
    <property type="term" value="P:protein N-linked glycosylation"/>
    <property type="evidence" value="ECO:0007669"/>
    <property type="project" value="TreeGrafter"/>
</dbReference>
<evidence type="ECO:0000256" key="6">
    <source>
        <dbReference type="ARBA" id="ARBA00023136"/>
    </source>
</evidence>
<evidence type="ECO:0000256" key="2">
    <source>
        <dbReference type="ARBA" id="ARBA00022692"/>
    </source>
</evidence>
<dbReference type="PANTHER" id="PTHR12640:SF0">
    <property type="entry name" value="DOLICHYL-DIPHOSPHOOLIGOSACCHARIDE--PROTEIN GLYCOSYLTRANSFERASE SUBUNIT 2"/>
    <property type="match status" value="1"/>
</dbReference>
<protein>
    <recommendedName>
        <fullName evidence="8">Ribophorin II C-terminal domain-containing protein</fullName>
    </recommendedName>
</protein>
<evidence type="ECO:0000313" key="9">
    <source>
        <dbReference type="EMBL" id="KAJ4343765.1"/>
    </source>
</evidence>
<organism evidence="9 10">
    <name type="scientific">Didymella glomerata</name>
    <dbReference type="NCBI Taxonomy" id="749621"/>
    <lineage>
        <taxon>Eukaryota</taxon>
        <taxon>Fungi</taxon>
        <taxon>Dikarya</taxon>
        <taxon>Ascomycota</taxon>
        <taxon>Pezizomycotina</taxon>
        <taxon>Dothideomycetes</taxon>
        <taxon>Pleosporomycetidae</taxon>
        <taxon>Pleosporales</taxon>
        <taxon>Pleosporineae</taxon>
        <taxon>Didymellaceae</taxon>
        <taxon>Didymella</taxon>
    </lineage>
</organism>
<feature type="domain" description="Ribophorin II C-terminal" evidence="8">
    <location>
        <begin position="212"/>
        <end position="315"/>
    </location>
</feature>
<reference evidence="9" key="1">
    <citation type="submission" date="2022-10" db="EMBL/GenBank/DDBJ databases">
        <title>Tapping the CABI collections for fungal endophytes: first genome assemblies for Collariella, Neodidymelliopsis, Ascochyta clinopodiicola, Didymella pomorum, Didymosphaeria variabile, Neocosmospora piperis and Neocucurbitaria cava.</title>
        <authorList>
            <person name="Hill R."/>
        </authorList>
    </citation>
    <scope>NUCLEOTIDE SEQUENCE</scope>
    <source>
        <strain evidence="9">IMI 360193</strain>
    </source>
</reference>
<feature type="transmembrane region" description="Helical" evidence="7">
    <location>
        <begin position="222"/>
        <end position="243"/>
    </location>
</feature>
<sequence>MTDAARARLATQLSCPLASLESSAFTFLHTSIMKLSFGLVSSLLLSGASIASAAAWSFEDATVAIASKGAGVGGAAKNKLSATSPLSKTVTLGATDSLKVDLTTVDGKTAKRPHQAFLTLTDPASGLEESFVLSVKDSGKGKVSLTQKDLPHQFLTASKPIPASIVIAAFGSSTPYKQKVFDLTVTRDANVPLAVPEAPLRYAAEAEIHHIFREDPKSPPKAITLVFAAAVAAAFPILLGLWATLGANVSHASKALGAAPLSHALFYGSIIAMEGVFFLYYTSWNLFQTLPAAGVVGVVAFLSGSRALSEVQERRLAGLR</sequence>
<keyword evidence="10" id="KW-1185">Reference proteome</keyword>
<keyword evidence="5 7" id="KW-1133">Transmembrane helix</keyword>
<keyword evidence="4" id="KW-0256">Endoplasmic reticulum</keyword>
<dbReference type="PANTHER" id="PTHR12640">
    <property type="entry name" value="RIBOPHORIN II"/>
    <property type="match status" value="1"/>
</dbReference>
<evidence type="ECO:0000256" key="7">
    <source>
        <dbReference type="SAM" id="Phobius"/>
    </source>
</evidence>
<evidence type="ECO:0000256" key="3">
    <source>
        <dbReference type="ARBA" id="ARBA00022729"/>
    </source>
</evidence>
<dbReference type="InterPro" id="IPR056790">
    <property type="entry name" value="Ribophorin_II_C"/>
</dbReference>
<comment type="caution">
    <text evidence="9">The sequence shown here is derived from an EMBL/GenBank/DDBJ whole genome shotgun (WGS) entry which is preliminary data.</text>
</comment>
<proteinExistence type="predicted"/>
<dbReference type="Pfam" id="PF25147">
    <property type="entry name" value="Ribophorin_II_C"/>
    <property type="match status" value="1"/>
</dbReference>
<evidence type="ECO:0000256" key="5">
    <source>
        <dbReference type="ARBA" id="ARBA00022989"/>
    </source>
</evidence>
<evidence type="ECO:0000313" key="10">
    <source>
        <dbReference type="Proteomes" id="UP001140562"/>
    </source>
</evidence>
<dbReference type="Proteomes" id="UP001140562">
    <property type="component" value="Unassembled WGS sequence"/>
</dbReference>
<name>A0A9W8X9L9_9PLEO</name>
<dbReference type="EMBL" id="JAPEUV010000001">
    <property type="protein sequence ID" value="KAJ4343765.1"/>
    <property type="molecule type" value="Genomic_DNA"/>
</dbReference>
<comment type="subcellular location">
    <subcellularLocation>
        <location evidence="1">Endoplasmic reticulum membrane</location>
        <topology evidence="1">Multi-pass membrane protein</topology>
    </subcellularLocation>
</comment>
<keyword evidence="3" id="KW-0732">Signal</keyword>
<keyword evidence="6 7" id="KW-0472">Membrane</keyword>
<evidence type="ECO:0000256" key="1">
    <source>
        <dbReference type="ARBA" id="ARBA00004477"/>
    </source>
</evidence>
<gene>
    <name evidence="9" type="ORF">N0V87_000046</name>
</gene>
<dbReference type="GO" id="GO:0008250">
    <property type="term" value="C:oligosaccharyltransferase complex"/>
    <property type="evidence" value="ECO:0007669"/>
    <property type="project" value="InterPro"/>
</dbReference>
<dbReference type="OrthoDB" id="432292at2759"/>
<evidence type="ECO:0000259" key="8">
    <source>
        <dbReference type="Pfam" id="PF25147"/>
    </source>
</evidence>
<feature type="transmembrane region" description="Helical" evidence="7">
    <location>
        <begin position="264"/>
        <end position="283"/>
    </location>
</feature>
<keyword evidence="2 7" id="KW-0812">Transmembrane</keyword>
<accession>A0A9W8X9L9</accession>
<evidence type="ECO:0000256" key="4">
    <source>
        <dbReference type="ARBA" id="ARBA00022824"/>
    </source>
</evidence>